<name>A0A915D3U1_9BILA</name>
<evidence type="ECO:0000313" key="3">
    <source>
        <dbReference type="Proteomes" id="UP000887574"/>
    </source>
</evidence>
<keyword evidence="1" id="KW-0175">Coiled coil</keyword>
<keyword evidence="3" id="KW-1185">Reference proteome</keyword>
<feature type="transmembrane region" description="Helical" evidence="2">
    <location>
        <begin position="219"/>
        <end position="237"/>
    </location>
</feature>
<protein>
    <submittedName>
        <fullName evidence="4">Uncharacterized protein</fullName>
    </submittedName>
</protein>
<sequence length="447" mass="50833">MDKIYECFEIKLSGPFDIEYQVKDGAFIKEDQIHSIKFYEISEKTDDHCEILHDLDAGRKKNVLILARLGSGNVRGSMLLLITSLLLLWLVTLFIEALLSLLVKDEAVNRKGNPLLVQTCNVEGSDENINSAKSTTGMTKPRVFETAESGRLRLIKTRGIRHTGGIEQVIRFLTVFLLLFLMCPDAVLMAEATQDRSAGQHAVVDWHKPLISNNSRSCFFITLGLVCFLGCLAVYAVNRTAKLLLVLLSVSSASFIAFGICIRLPKISDAYVYFIKALVPISMYYAAVGVHESLEDKSRTFTYVANMRAMGKELQEAKKTILTLRDDNKKLRSKMWKDYLCKRRSRPREESSDDEMELVGKQDQKQLSDKIKQLNEYPGLECDITNKDFEAITESVKDLTFLRFQQLNACNPEQILRYKGMAFLSSLLTTPLYRKNTKLFMWRSQAL</sequence>
<evidence type="ECO:0000256" key="2">
    <source>
        <dbReference type="SAM" id="Phobius"/>
    </source>
</evidence>
<dbReference type="WBParaSite" id="jg15089">
    <property type="protein sequence ID" value="jg15089"/>
    <property type="gene ID" value="jg15089"/>
</dbReference>
<feature type="transmembrane region" description="Helical" evidence="2">
    <location>
        <begin position="244"/>
        <end position="265"/>
    </location>
</feature>
<reference evidence="4" key="1">
    <citation type="submission" date="2022-11" db="UniProtKB">
        <authorList>
            <consortium name="WormBaseParasite"/>
        </authorList>
    </citation>
    <scope>IDENTIFICATION</scope>
</reference>
<proteinExistence type="predicted"/>
<accession>A0A915D3U1</accession>
<evidence type="ECO:0000313" key="4">
    <source>
        <dbReference type="WBParaSite" id="jg15089"/>
    </source>
</evidence>
<feature type="coiled-coil region" evidence="1">
    <location>
        <begin position="307"/>
        <end position="334"/>
    </location>
</feature>
<organism evidence="3 4">
    <name type="scientific">Ditylenchus dipsaci</name>
    <dbReference type="NCBI Taxonomy" id="166011"/>
    <lineage>
        <taxon>Eukaryota</taxon>
        <taxon>Metazoa</taxon>
        <taxon>Ecdysozoa</taxon>
        <taxon>Nematoda</taxon>
        <taxon>Chromadorea</taxon>
        <taxon>Rhabditida</taxon>
        <taxon>Tylenchina</taxon>
        <taxon>Tylenchomorpha</taxon>
        <taxon>Sphaerularioidea</taxon>
        <taxon>Anguinidae</taxon>
        <taxon>Anguininae</taxon>
        <taxon>Ditylenchus</taxon>
    </lineage>
</organism>
<feature type="transmembrane region" description="Helical" evidence="2">
    <location>
        <begin position="271"/>
        <end position="290"/>
    </location>
</feature>
<evidence type="ECO:0000256" key="1">
    <source>
        <dbReference type="SAM" id="Coils"/>
    </source>
</evidence>
<keyword evidence="2" id="KW-1133">Transmembrane helix</keyword>
<keyword evidence="2" id="KW-0812">Transmembrane</keyword>
<dbReference type="AlphaFoldDB" id="A0A915D3U1"/>
<keyword evidence="2" id="KW-0472">Membrane</keyword>
<dbReference type="Proteomes" id="UP000887574">
    <property type="component" value="Unplaced"/>
</dbReference>
<feature type="transmembrane region" description="Helical" evidence="2">
    <location>
        <begin position="169"/>
        <end position="190"/>
    </location>
</feature>
<feature type="transmembrane region" description="Helical" evidence="2">
    <location>
        <begin position="78"/>
        <end position="103"/>
    </location>
</feature>